<feature type="transmembrane region" description="Helical" evidence="1">
    <location>
        <begin position="12"/>
        <end position="35"/>
    </location>
</feature>
<feature type="transmembrane region" description="Helical" evidence="1">
    <location>
        <begin position="41"/>
        <end position="61"/>
    </location>
</feature>
<keyword evidence="1" id="KW-0812">Transmembrane</keyword>
<dbReference type="RefSeq" id="WP_173862346.1">
    <property type="nucleotide sequence ID" value="NZ_LT899436.1"/>
</dbReference>
<protein>
    <submittedName>
        <fullName evidence="2">Uncharacterized protein</fullName>
    </submittedName>
</protein>
<keyword evidence="1" id="KW-1133">Transmembrane helix</keyword>
<keyword evidence="1" id="KW-0472">Membrane</keyword>
<evidence type="ECO:0000313" key="3">
    <source>
        <dbReference type="Proteomes" id="UP000215214"/>
    </source>
</evidence>
<accession>A0A238U7P1</accession>
<name>A0A238U7P1_9FLAO</name>
<reference evidence="2 3" key="1">
    <citation type="submission" date="2017-07" db="EMBL/GenBank/DDBJ databases">
        <authorList>
            <person name="Sun Z.S."/>
            <person name="Albrecht U."/>
            <person name="Echele G."/>
            <person name="Lee C.C."/>
        </authorList>
    </citation>
    <scope>NUCLEOTIDE SEQUENCE [LARGE SCALE GENOMIC DNA]</scope>
    <source>
        <strain evidence="3">type strain: KCTC 22618</strain>
    </source>
</reference>
<sequence>MRIFKEEQRFTQQWLIALLVIGLIVPIIILSKAYAEEKMELIDFIIAMCLIIIPTGAILFFKLKTRIDEHGIHYRFIPFHFKNQTIHWNDIEKIHIRKYDAITEYGGWGMKGGLFWKKKNGTAYNVSGDIGIQIELKNGKRILIGTQLQEQVNTTINHYNNQEI</sequence>
<dbReference type="AlphaFoldDB" id="A0A238U7P1"/>
<evidence type="ECO:0000313" key="2">
    <source>
        <dbReference type="EMBL" id="SNR15026.1"/>
    </source>
</evidence>
<dbReference type="EMBL" id="LT899436">
    <property type="protein sequence ID" value="SNR15026.1"/>
    <property type="molecule type" value="Genomic_DNA"/>
</dbReference>
<keyword evidence="3" id="KW-1185">Reference proteome</keyword>
<proteinExistence type="predicted"/>
<gene>
    <name evidence="2" type="ORF">TJEJU_1288</name>
</gene>
<organism evidence="2 3">
    <name type="scientific">Tenacibaculum jejuense</name>
    <dbReference type="NCBI Taxonomy" id="584609"/>
    <lineage>
        <taxon>Bacteria</taxon>
        <taxon>Pseudomonadati</taxon>
        <taxon>Bacteroidota</taxon>
        <taxon>Flavobacteriia</taxon>
        <taxon>Flavobacteriales</taxon>
        <taxon>Flavobacteriaceae</taxon>
        <taxon>Tenacibaculum</taxon>
    </lineage>
</organism>
<dbReference type="KEGG" id="tje:TJEJU_1288"/>
<evidence type="ECO:0000256" key="1">
    <source>
        <dbReference type="SAM" id="Phobius"/>
    </source>
</evidence>
<dbReference type="Proteomes" id="UP000215214">
    <property type="component" value="Chromosome TJEJU"/>
</dbReference>